<evidence type="ECO:0000313" key="3">
    <source>
        <dbReference type="Proteomes" id="UP001597040"/>
    </source>
</evidence>
<dbReference type="EMBL" id="JBHTKJ010000007">
    <property type="protein sequence ID" value="MFD1037478.1"/>
    <property type="molecule type" value="Genomic_DNA"/>
</dbReference>
<evidence type="ECO:0000256" key="1">
    <source>
        <dbReference type="ARBA" id="ARBA00038414"/>
    </source>
</evidence>
<name>A0ABW3LGG5_9BACI</name>
<reference evidence="3" key="1">
    <citation type="journal article" date="2019" name="Int. J. Syst. Evol. Microbiol.">
        <title>The Global Catalogue of Microorganisms (GCM) 10K type strain sequencing project: providing services to taxonomists for standard genome sequencing and annotation.</title>
        <authorList>
            <consortium name="The Broad Institute Genomics Platform"/>
            <consortium name="The Broad Institute Genome Sequencing Center for Infectious Disease"/>
            <person name="Wu L."/>
            <person name="Ma J."/>
        </authorList>
    </citation>
    <scope>NUCLEOTIDE SEQUENCE [LARGE SCALE GENOMIC DNA]</scope>
    <source>
        <strain evidence="3">CCUG 56754</strain>
    </source>
</reference>
<proteinExistence type="inferred from homology"/>
<organism evidence="2 3">
    <name type="scientific">Virgibacillus byunsanensis</name>
    <dbReference type="NCBI Taxonomy" id="570945"/>
    <lineage>
        <taxon>Bacteria</taxon>
        <taxon>Bacillati</taxon>
        <taxon>Bacillota</taxon>
        <taxon>Bacilli</taxon>
        <taxon>Bacillales</taxon>
        <taxon>Bacillaceae</taxon>
        <taxon>Virgibacillus</taxon>
    </lineage>
</organism>
<gene>
    <name evidence="2" type="ORF">ACFQ3N_03440</name>
</gene>
<sequence length="249" mass="27191">MKLVYVIPGPLNKKEVERRGIILKEWASPHVKVDIVRVEEGPASIESMYEEFLSIPATARKIYDLEKEGYDAAILGCAGDPGLEAYREITSKMLVVGPGMSSVHAASMLGYRFSILTVSNSTIPNSHELVRKSGLTERLASIKPVNIPVLDLATNRSETLKKIKKIAESSIVVDGADTIVLKCMSMGFLNIAEELQNDLGVPVINPAKAALKAAEFLVGSGYHHSNRAYLQPPKLAFGKVESLEELFIK</sequence>
<accession>A0ABW3LGG5</accession>
<protein>
    <submittedName>
        <fullName evidence="2">Aspartate/glutamate racemase family protein</fullName>
    </submittedName>
</protein>
<keyword evidence="3" id="KW-1185">Reference proteome</keyword>
<dbReference type="PANTHER" id="PTHR28047">
    <property type="entry name" value="PROTEIN DCG1"/>
    <property type="match status" value="1"/>
</dbReference>
<evidence type="ECO:0000313" key="2">
    <source>
        <dbReference type="EMBL" id="MFD1037478.1"/>
    </source>
</evidence>
<dbReference type="InterPro" id="IPR052186">
    <property type="entry name" value="Hydantoin_racemase-like"/>
</dbReference>
<dbReference type="InterPro" id="IPR053714">
    <property type="entry name" value="Iso_Racemase_Enz_sf"/>
</dbReference>
<dbReference type="Proteomes" id="UP001597040">
    <property type="component" value="Unassembled WGS sequence"/>
</dbReference>
<comment type="similarity">
    <text evidence="1">Belongs to the HyuE racemase family.</text>
</comment>
<comment type="caution">
    <text evidence="2">The sequence shown here is derived from an EMBL/GenBank/DDBJ whole genome shotgun (WGS) entry which is preliminary data.</text>
</comment>
<dbReference type="InterPro" id="IPR015942">
    <property type="entry name" value="Asp/Glu/hydantoin_racemase"/>
</dbReference>
<dbReference type="Gene3D" id="3.40.50.12500">
    <property type="match status" value="1"/>
</dbReference>
<dbReference type="RefSeq" id="WP_390359552.1">
    <property type="nucleotide sequence ID" value="NZ_JBHTKJ010000007.1"/>
</dbReference>
<dbReference type="Pfam" id="PF01177">
    <property type="entry name" value="Asp_Glu_race"/>
    <property type="match status" value="1"/>
</dbReference>
<dbReference type="PANTHER" id="PTHR28047:SF5">
    <property type="entry name" value="PROTEIN DCG1"/>
    <property type="match status" value="1"/>
</dbReference>